<feature type="domain" description="G-protein coupled receptors family 1 profile" evidence="7">
    <location>
        <begin position="1"/>
        <end position="238"/>
    </location>
</feature>
<keyword evidence="3 6" id="KW-0812">Transmembrane</keyword>
<feature type="transmembrane region" description="Helical" evidence="6">
    <location>
        <begin position="36"/>
        <end position="58"/>
    </location>
</feature>
<evidence type="ECO:0000256" key="3">
    <source>
        <dbReference type="ARBA" id="ARBA00022692"/>
    </source>
</evidence>
<dbReference type="GeneID" id="116301082"/>
<gene>
    <name evidence="9" type="primary">LOC116301082</name>
</gene>
<dbReference type="PRINTS" id="PR00237">
    <property type="entry name" value="GPCRRHODOPSN"/>
</dbReference>
<dbReference type="Gene3D" id="1.20.1070.10">
    <property type="entry name" value="Rhodopsin 7-helix transmembrane proteins"/>
    <property type="match status" value="2"/>
</dbReference>
<reference evidence="9" key="1">
    <citation type="submission" date="2025-08" db="UniProtKB">
        <authorList>
            <consortium name="RefSeq"/>
        </authorList>
    </citation>
    <scope>IDENTIFICATION</scope>
    <source>
        <tissue evidence="9">Tentacle</tissue>
    </source>
</reference>
<feature type="transmembrane region" description="Helical" evidence="6">
    <location>
        <begin position="70"/>
        <end position="98"/>
    </location>
</feature>
<feature type="transmembrane region" description="Helical" evidence="6">
    <location>
        <begin position="179"/>
        <end position="202"/>
    </location>
</feature>
<evidence type="ECO:0000259" key="7">
    <source>
        <dbReference type="PROSITE" id="PS50262"/>
    </source>
</evidence>
<dbReference type="SUPFAM" id="SSF81321">
    <property type="entry name" value="Family A G protein-coupled receptor-like"/>
    <property type="match status" value="1"/>
</dbReference>
<accession>A0A6P8IGS7</accession>
<dbReference type="Proteomes" id="UP000515163">
    <property type="component" value="Unplaced"/>
</dbReference>
<evidence type="ECO:0000256" key="6">
    <source>
        <dbReference type="SAM" id="Phobius"/>
    </source>
</evidence>
<protein>
    <submittedName>
        <fullName evidence="9">Histamine H2 receptor-like</fullName>
    </submittedName>
</protein>
<comment type="subcellular location">
    <subcellularLocation>
        <location evidence="1">Cell membrane</location>
        <topology evidence="1">Multi-pass membrane protein</topology>
    </subcellularLocation>
</comment>
<dbReference type="AlphaFoldDB" id="A0A6P8IGS7"/>
<organism evidence="8 9">
    <name type="scientific">Actinia tenebrosa</name>
    <name type="common">Australian red waratah sea anemone</name>
    <dbReference type="NCBI Taxonomy" id="6105"/>
    <lineage>
        <taxon>Eukaryota</taxon>
        <taxon>Metazoa</taxon>
        <taxon>Cnidaria</taxon>
        <taxon>Anthozoa</taxon>
        <taxon>Hexacorallia</taxon>
        <taxon>Actiniaria</taxon>
        <taxon>Actiniidae</taxon>
        <taxon>Actinia</taxon>
    </lineage>
</organism>
<keyword evidence="4 6" id="KW-1133">Transmembrane helix</keyword>
<keyword evidence="5 6" id="KW-0472">Membrane</keyword>
<dbReference type="GO" id="GO:0005886">
    <property type="term" value="C:plasma membrane"/>
    <property type="evidence" value="ECO:0007669"/>
    <property type="project" value="UniProtKB-SubCell"/>
</dbReference>
<name>A0A6P8IGS7_ACTTE</name>
<proteinExistence type="predicted"/>
<keyword evidence="8" id="KW-1185">Reference proteome</keyword>
<dbReference type="InParanoid" id="A0A6P8IGS7"/>
<evidence type="ECO:0000313" key="9">
    <source>
        <dbReference type="RefSeq" id="XP_031565941.1"/>
    </source>
</evidence>
<dbReference type="RefSeq" id="XP_031565941.1">
    <property type="nucleotide sequence ID" value="XM_031710081.1"/>
</dbReference>
<evidence type="ECO:0000256" key="2">
    <source>
        <dbReference type="ARBA" id="ARBA00022475"/>
    </source>
</evidence>
<dbReference type="FunCoup" id="A0A6P8IGS7">
    <property type="interactions" value="552"/>
</dbReference>
<dbReference type="GO" id="GO:0004930">
    <property type="term" value="F:G protein-coupled receptor activity"/>
    <property type="evidence" value="ECO:0007669"/>
    <property type="project" value="InterPro"/>
</dbReference>
<dbReference type="InterPro" id="IPR000276">
    <property type="entry name" value="GPCR_Rhodpsn"/>
</dbReference>
<feature type="transmembrane region" description="Helical" evidence="6">
    <location>
        <begin position="118"/>
        <end position="137"/>
    </location>
</feature>
<evidence type="ECO:0000313" key="8">
    <source>
        <dbReference type="Proteomes" id="UP000515163"/>
    </source>
</evidence>
<evidence type="ECO:0000256" key="1">
    <source>
        <dbReference type="ARBA" id="ARBA00004651"/>
    </source>
</evidence>
<keyword evidence="2" id="KW-1003">Cell membrane</keyword>
<dbReference type="KEGG" id="aten:116301082"/>
<dbReference type="OrthoDB" id="10447177at2759"/>
<dbReference type="PROSITE" id="PS50262">
    <property type="entry name" value="G_PROTEIN_RECEP_F1_2"/>
    <property type="match status" value="1"/>
</dbReference>
<dbReference type="InterPro" id="IPR017452">
    <property type="entry name" value="GPCR_Rhodpsn_7TM"/>
</dbReference>
<feature type="transmembrane region" description="Helical" evidence="6">
    <location>
        <begin position="225"/>
        <end position="246"/>
    </location>
</feature>
<dbReference type="Pfam" id="PF00001">
    <property type="entry name" value="7tm_1"/>
    <property type="match status" value="2"/>
</dbReference>
<evidence type="ECO:0000256" key="4">
    <source>
        <dbReference type="ARBA" id="ARBA00022989"/>
    </source>
</evidence>
<evidence type="ECO:0000256" key="5">
    <source>
        <dbReference type="ARBA" id="ARBA00023136"/>
    </source>
</evidence>
<dbReference type="PANTHER" id="PTHR22750">
    <property type="entry name" value="G-PROTEIN COUPLED RECEPTOR"/>
    <property type="match status" value="1"/>
</dbReference>
<feature type="transmembrane region" description="Helical" evidence="6">
    <location>
        <begin position="7"/>
        <end position="24"/>
    </location>
</feature>
<sequence>MSIFYSLSGVAATCLNYLILRVIWKTPSLRKSSSNLLLASLALTDFLVGVTVQPLMILINITAIEKLRKIFCIISIIGENMGFWLASISLGTLALISIDRVLAVKLKTRYKTTVTAKRVLSGTFGLLLVIILCYSLAFRTLTKMTSSVSQESLPETTSNPSSSAIFDVLKYRKSLKTMLIILLTIILFYVPYFGVIVGKLVIYKTDFWRQFSTTTLLKFHAVSEFMVYLNSTVNPVIYCGVFVTFVRQQRI</sequence>